<organism evidence="13 14">
    <name type="scientific">Plectus sambesii</name>
    <dbReference type="NCBI Taxonomy" id="2011161"/>
    <lineage>
        <taxon>Eukaryota</taxon>
        <taxon>Metazoa</taxon>
        <taxon>Ecdysozoa</taxon>
        <taxon>Nematoda</taxon>
        <taxon>Chromadorea</taxon>
        <taxon>Plectida</taxon>
        <taxon>Plectina</taxon>
        <taxon>Plectoidea</taxon>
        <taxon>Plectidae</taxon>
        <taxon>Plectus</taxon>
    </lineage>
</organism>
<feature type="transmembrane region" description="Helical" evidence="12">
    <location>
        <begin position="282"/>
        <end position="307"/>
    </location>
</feature>
<reference evidence="14" key="1">
    <citation type="submission" date="2022-11" db="UniProtKB">
        <authorList>
            <consortium name="WormBaseParasite"/>
        </authorList>
    </citation>
    <scope>IDENTIFICATION</scope>
</reference>
<dbReference type="Pfam" id="PF00876">
    <property type="entry name" value="Innexin"/>
    <property type="match status" value="1"/>
</dbReference>
<feature type="transmembrane region" description="Helical" evidence="12">
    <location>
        <begin position="30"/>
        <end position="52"/>
    </location>
</feature>
<evidence type="ECO:0000313" key="13">
    <source>
        <dbReference type="Proteomes" id="UP000887566"/>
    </source>
</evidence>
<dbReference type="WBParaSite" id="PSAMB.scaffold166size70358.g3004.t1">
    <property type="protein sequence ID" value="PSAMB.scaffold166size70358.g3004.t1"/>
    <property type="gene ID" value="PSAMB.scaffold166size70358.g3004"/>
</dbReference>
<evidence type="ECO:0000256" key="2">
    <source>
        <dbReference type="ARBA" id="ARBA00004651"/>
    </source>
</evidence>
<dbReference type="AlphaFoldDB" id="A0A914V8R4"/>
<comment type="function">
    <text evidence="12">Structural component of the gap junctions.</text>
</comment>
<dbReference type="PANTHER" id="PTHR11893:SF10">
    <property type="entry name" value="INNEXIN-6"/>
    <property type="match status" value="1"/>
</dbReference>
<comment type="subcellular location">
    <subcellularLocation>
        <location evidence="1">Cell junction</location>
        <location evidence="1">Gap junction</location>
    </subcellularLocation>
    <subcellularLocation>
        <location evidence="2 12">Cell membrane</location>
        <topology evidence="2 12">Multi-pass membrane protein</topology>
    </subcellularLocation>
</comment>
<evidence type="ECO:0000256" key="12">
    <source>
        <dbReference type="RuleBase" id="RU010713"/>
    </source>
</evidence>
<evidence type="ECO:0000256" key="8">
    <source>
        <dbReference type="ARBA" id="ARBA00022989"/>
    </source>
</evidence>
<keyword evidence="4" id="KW-1003">Cell membrane</keyword>
<keyword evidence="13" id="KW-1185">Reference proteome</keyword>
<dbReference type="Proteomes" id="UP000887566">
    <property type="component" value="Unplaced"/>
</dbReference>
<evidence type="ECO:0000313" key="14">
    <source>
        <dbReference type="WBParaSite" id="PSAMB.scaffold166size70358.g3004.t1"/>
    </source>
</evidence>
<feature type="transmembrane region" description="Helical" evidence="12">
    <location>
        <begin position="104"/>
        <end position="121"/>
    </location>
</feature>
<dbReference type="GO" id="GO:0005886">
    <property type="term" value="C:plasma membrane"/>
    <property type="evidence" value="ECO:0007669"/>
    <property type="project" value="UniProtKB-SubCell"/>
</dbReference>
<keyword evidence="5 12" id="KW-0812">Transmembrane</keyword>
<dbReference type="PANTHER" id="PTHR11893">
    <property type="entry name" value="INNEXIN"/>
    <property type="match status" value="1"/>
</dbReference>
<keyword evidence="11 12" id="KW-0407">Ion channel</keyword>
<comment type="similarity">
    <text evidence="12">Belongs to the pannexin family.</text>
</comment>
<dbReference type="PRINTS" id="PR01262">
    <property type="entry name" value="INNEXIN"/>
</dbReference>
<keyword evidence="8 12" id="KW-1133">Transmembrane helix</keyword>
<keyword evidence="3 12" id="KW-0813">Transport</keyword>
<protein>
    <recommendedName>
        <fullName evidence="12">Innexin</fullName>
    </recommendedName>
</protein>
<evidence type="ECO:0000256" key="4">
    <source>
        <dbReference type="ARBA" id="ARBA00022475"/>
    </source>
</evidence>
<evidence type="ECO:0000256" key="11">
    <source>
        <dbReference type="ARBA" id="ARBA00023303"/>
    </source>
</evidence>
<evidence type="ECO:0000256" key="5">
    <source>
        <dbReference type="ARBA" id="ARBA00022692"/>
    </source>
</evidence>
<feature type="transmembrane region" description="Helical" evidence="12">
    <location>
        <begin position="190"/>
        <end position="210"/>
    </location>
</feature>
<dbReference type="InterPro" id="IPR000990">
    <property type="entry name" value="Innexin"/>
</dbReference>
<dbReference type="GO" id="GO:0005921">
    <property type="term" value="C:gap junction"/>
    <property type="evidence" value="ECO:0007669"/>
    <property type="project" value="UniProtKB-SubCell"/>
</dbReference>
<gene>
    <name evidence="12" type="primary">inx</name>
</gene>
<dbReference type="GO" id="GO:0005243">
    <property type="term" value="F:gap junction channel activity"/>
    <property type="evidence" value="ECO:0007669"/>
    <property type="project" value="TreeGrafter"/>
</dbReference>
<evidence type="ECO:0000256" key="3">
    <source>
        <dbReference type="ARBA" id="ARBA00022448"/>
    </source>
</evidence>
<keyword evidence="9 12" id="KW-0406">Ion transport</keyword>
<evidence type="ECO:0000256" key="1">
    <source>
        <dbReference type="ARBA" id="ARBA00004610"/>
    </source>
</evidence>
<sequence length="422" mass="48478">MGNPFDAISSVNGLIGRFFRQPNGDFADRLSARLTVSILTILAAILLSTHYWGEPITCWAPAQFTKQWVDFVNYYCYVHGTYFVPMNKPLAWDEDMRRQVPINYYQWVPYVFGLQALLFYLPRFFWRCLCGVCGVDLAGIVRHVDAVWIKVQADQPSFQGRQEKFEKFAAPFVWDSIRLYRTRSGFSSRLLPMCYVAANVVQAGNAWIQWWWLNRFLQSHSYALWGIGIIADLFSGIDWQFSGHFPRITHCDFSHRRPASVQLDTVLCVLTLNVYYEKIFLFLWFWMAFVGVVCAANAIFWAHSLCFHQATVRLVRKYMKSTDPSDAEEARSPVQDVLVDERQVDRYLELLGTDGLFILSHIAINVGHLPASYLARAMCNVSTEWYPTMPRRVKAVGSSSYLITSSAQETSPILGRKGAKEV</sequence>
<name>A0A914V8R4_9BILA</name>
<dbReference type="PROSITE" id="PS51013">
    <property type="entry name" value="PANNEXIN"/>
    <property type="match status" value="1"/>
</dbReference>
<evidence type="ECO:0000256" key="10">
    <source>
        <dbReference type="ARBA" id="ARBA00023136"/>
    </source>
</evidence>
<evidence type="ECO:0000256" key="7">
    <source>
        <dbReference type="ARBA" id="ARBA00022949"/>
    </source>
</evidence>
<keyword evidence="6" id="KW-0303">Gap junction</keyword>
<proteinExistence type="inferred from homology"/>
<evidence type="ECO:0000256" key="9">
    <source>
        <dbReference type="ARBA" id="ARBA00023065"/>
    </source>
</evidence>
<keyword evidence="10 12" id="KW-0472">Membrane</keyword>
<evidence type="ECO:0000256" key="6">
    <source>
        <dbReference type="ARBA" id="ARBA00022868"/>
    </source>
</evidence>
<keyword evidence="7" id="KW-0965">Cell junction</keyword>
<dbReference type="GO" id="GO:0034220">
    <property type="term" value="P:monoatomic ion transmembrane transport"/>
    <property type="evidence" value="ECO:0007669"/>
    <property type="project" value="UniProtKB-KW"/>
</dbReference>
<accession>A0A914V8R4</accession>